<reference evidence="1" key="2">
    <citation type="submission" date="2021-04" db="EMBL/GenBank/DDBJ databases">
        <authorList>
            <person name="Podell S."/>
        </authorList>
    </citation>
    <scope>NUCLEOTIDE SEQUENCE</scope>
    <source>
        <strain evidence="1">Hildebrandi</strain>
    </source>
</reference>
<reference evidence="1" key="1">
    <citation type="journal article" date="2021" name="Sci. Rep.">
        <title>Diploid genomic architecture of Nitzschia inconspicua, an elite biomass production diatom.</title>
        <authorList>
            <person name="Oliver A."/>
            <person name="Podell S."/>
            <person name="Pinowska A."/>
            <person name="Traller J.C."/>
            <person name="Smith S.R."/>
            <person name="McClure R."/>
            <person name="Beliaev A."/>
            <person name="Bohutskyi P."/>
            <person name="Hill E.A."/>
            <person name="Rabines A."/>
            <person name="Zheng H."/>
            <person name="Allen L.Z."/>
            <person name="Kuo A."/>
            <person name="Grigoriev I.V."/>
            <person name="Allen A.E."/>
            <person name="Hazlebeck D."/>
            <person name="Allen E.E."/>
        </authorList>
    </citation>
    <scope>NUCLEOTIDE SEQUENCE</scope>
    <source>
        <strain evidence="1">Hildebrandi</strain>
    </source>
</reference>
<gene>
    <name evidence="1" type="ORF">IV203_004541</name>
</gene>
<protein>
    <submittedName>
        <fullName evidence="1">Uncharacterized protein</fullName>
    </submittedName>
</protein>
<proteinExistence type="predicted"/>
<dbReference type="Proteomes" id="UP000693970">
    <property type="component" value="Unassembled WGS sequence"/>
</dbReference>
<organism evidence="1 2">
    <name type="scientific">Nitzschia inconspicua</name>
    <dbReference type="NCBI Taxonomy" id="303405"/>
    <lineage>
        <taxon>Eukaryota</taxon>
        <taxon>Sar</taxon>
        <taxon>Stramenopiles</taxon>
        <taxon>Ochrophyta</taxon>
        <taxon>Bacillariophyta</taxon>
        <taxon>Bacillariophyceae</taxon>
        <taxon>Bacillariophycidae</taxon>
        <taxon>Bacillariales</taxon>
        <taxon>Bacillariaceae</taxon>
        <taxon>Nitzschia</taxon>
    </lineage>
</organism>
<name>A0A9K3L5F4_9STRA</name>
<accession>A0A9K3L5F4</accession>
<evidence type="ECO:0000313" key="2">
    <source>
        <dbReference type="Proteomes" id="UP000693970"/>
    </source>
</evidence>
<keyword evidence="2" id="KW-1185">Reference proteome</keyword>
<evidence type="ECO:0000313" key="1">
    <source>
        <dbReference type="EMBL" id="KAG7355185.1"/>
    </source>
</evidence>
<dbReference type="AlphaFoldDB" id="A0A9K3L5F4"/>
<comment type="caution">
    <text evidence="1">The sequence shown here is derived from an EMBL/GenBank/DDBJ whole genome shotgun (WGS) entry which is preliminary data.</text>
</comment>
<dbReference type="EMBL" id="JAGRRH010000016">
    <property type="protein sequence ID" value="KAG7355185.1"/>
    <property type="molecule type" value="Genomic_DNA"/>
</dbReference>
<sequence length="92" mass="10378">MGLAAAAAEKGRIRRPDEILRHGGIPLQHADKVLLCLRNIELTVRSKTKHQKQIKIEDETPKEEQNPTISQSLCVLKGAVGRYPPEWITLSW</sequence>